<comment type="caution">
    <text evidence="6">The sequence shown here is derived from an EMBL/GenBank/DDBJ whole genome shotgun (WGS) entry which is preliminary data.</text>
</comment>
<dbReference type="GO" id="GO:0003700">
    <property type="term" value="F:DNA-binding transcription factor activity"/>
    <property type="evidence" value="ECO:0007669"/>
    <property type="project" value="InterPro"/>
</dbReference>
<dbReference type="SUPFAM" id="SSF46785">
    <property type="entry name" value="Winged helix' DNA-binding domain"/>
    <property type="match status" value="1"/>
</dbReference>
<evidence type="ECO:0000313" key="6">
    <source>
        <dbReference type="EMBL" id="MCZ8405408.1"/>
    </source>
</evidence>
<dbReference type="PRINTS" id="PR00039">
    <property type="entry name" value="HTHLYSR"/>
</dbReference>
<comment type="similarity">
    <text evidence="1">Belongs to the LysR transcriptional regulatory family.</text>
</comment>
<dbReference type="RefSeq" id="WP_054438126.1">
    <property type="nucleotide sequence ID" value="NZ_CYTI01000004.1"/>
</dbReference>
<dbReference type="CDD" id="cd05466">
    <property type="entry name" value="PBP2_LTTR_substrate"/>
    <property type="match status" value="1"/>
</dbReference>
<dbReference type="Gene3D" id="3.40.190.10">
    <property type="entry name" value="Periplasmic binding protein-like II"/>
    <property type="match status" value="2"/>
</dbReference>
<proteinExistence type="inferred from homology"/>
<dbReference type="PANTHER" id="PTHR30346">
    <property type="entry name" value="TRANSCRIPTIONAL DUAL REGULATOR HCAR-RELATED"/>
    <property type="match status" value="1"/>
</dbReference>
<dbReference type="PROSITE" id="PS50931">
    <property type="entry name" value="HTH_LYSR"/>
    <property type="match status" value="1"/>
</dbReference>
<dbReference type="SUPFAM" id="SSF53850">
    <property type="entry name" value="Periplasmic binding protein-like II"/>
    <property type="match status" value="1"/>
</dbReference>
<keyword evidence="2" id="KW-0805">Transcription regulation</keyword>
<dbReference type="GO" id="GO:0032993">
    <property type="term" value="C:protein-DNA complex"/>
    <property type="evidence" value="ECO:0007669"/>
    <property type="project" value="TreeGrafter"/>
</dbReference>
<feature type="domain" description="HTH lysR-type" evidence="5">
    <location>
        <begin position="2"/>
        <end position="59"/>
    </location>
</feature>
<evidence type="ECO:0000256" key="3">
    <source>
        <dbReference type="ARBA" id="ARBA00023125"/>
    </source>
</evidence>
<organism evidence="6 7">
    <name type="scientific">Alcaligenes xylosoxydans xylosoxydans</name>
    <name type="common">Achromobacter xylosoxidans</name>
    <dbReference type="NCBI Taxonomy" id="85698"/>
    <lineage>
        <taxon>Bacteria</taxon>
        <taxon>Pseudomonadati</taxon>
        <taxon>Pseudomonadota</taxon>
        <taxon>Betaproteobacteria</taxon>
        <taxon>Burkholderiales</taxon>
        <taxon>Alcaligenaceae</taxon>
        <taxon>Achromobacter</taxon>
    </lineage>
</organism>
<name>A0A9X3R7Q5_ALCXX</name>
<gene>
    <name evidence="6" type="ORF">O9570_28445</name>
</gene>
<protein>
    <submittedName>
        <fullName evidence="6">LysR family transcriptional regulator</fullName>
    </submittedName>
</protein>
<keyword evidence="3" id="KW-0238">DNA-binding</keyword>
<sequence length="317" mass="33816">MFQLRQLKTFVAAAETLSFTQAARRVHLSQPSVTEQVRALEEAVGQPLFIRHNNRLQLTPAGERLASRARELLAMADDALREVRDDVAGTAGAIRVAAPPTLCTSLLIPQWLGFVQQHPAMQVEVQERNSSATAQAVRDGTADLGLVHGWPANGAELRTEVLARDMPVVVLPPGHPLGQVADIPSDALSALPLIVTMEGCRYRQYLDALLQHGPARPRIRGVADSVPALIQMVAAGLGVSILPRMALAPAGAAPRVEWKPLSDSGEGLPICLLTPHRTPARRVAAFIAMIRLAAAPSDQPVAAIDMQHGAGRVAVAE</sequence>
<reference evidence="6" key="1">
    <citation type="submission" date="2022-12" db="EMBL/GenBank/DDBJ databases">
        <authorList>
            <person name="Voronina O.L."/>
            <person name="Kunda M.S."/>
            <person name="Ryzhova N."/>
            <person name="Aksenova E.I."/>
        </authorList>
    </citation>
    <scope>NUCLEOTIDE SEQUENCE</scope>
    <source>
        <strain evidence="6">SCCH136:Ach223948</strain>
    </source>
</reference>
<keyword evidence="4" id="KW-0804">Transcription</keyword>
<dbReference type="InterPro" id="IPR000847">
    <property type="entry name" value="LysR_HTH_N"/>
</dbReference>
<dbReference type="InterPro" id="IPR036390">
    <property type="entry name" value="WH_DNA-bd_sf"/>
</dbReference>
<dbReference type="Pfam" id="PF00126">
    <property type="entry name" value="HTH_1"/>
    <property type="match status" value="1"/>
</dbReference>
<dbReference type="Pfam" id="PF03466">
    <property type="entry name" value="LysR_substrate"/>
    <property type="match status" value="1"/>
</dbReference>
<evidence type="ECO:0000259" key="5">
    <source>
        <dbReference type="PROSITE" id="PS50931"/>
    </source>
</evidence>
<dbReference type="FunFam" id="1.10.10.10:FF:000001">
    <property type="entry name" value="LysR family transcriptional regulator"/>
    <property type="match status" value="1"/>
</dbReference>
<dbReference type="InterPro" id="IPR036388">
    <property type="entry name" value="WH-like_DNA-bd_sf"/>
</dbReference>
<evidence type="ECO:0000313" key="7">
    <source>
        <dbReference type="Proteomes" id="UP001141992"/>
    </source>
</evidence>
<dbReference type="GO" id="GO:0003677">
    <property type="term" value="F:DNA binding"/>
    <property type="evidence" value="ECO:0007669"/>
    <property type="project" value="UniProtKB-KW"/>
</dbReference>
<dbReference type="Proteomes" id="UP001141992">
    <property type="component" value="Unassembled WGS sequence"/>
</dbReference>
<dbReference type="AlphaFoldDB" id="A0A9X3R7Q5"/>
<accession>A0A9X3R7Q5</accession>
<evidence type="ECO:0000256" key="1">
    <source>
        <dbReference type="ARBA" id="ARBA00009437"/>
    </source>
</evidence>
<evidence type="ECO:0000256" key="2">
    <source>
        <dbReference type="ARBA" id="ARBA00023015"/>
    </source>
</evidence>
<dbReference type="EMBL" id="JAPZVI010000039">
    <property type="protein sequence ID" value="MCZ8405408.1"/>
    <property type="molecule type" value="Genomic_DNA"/>
</dbReference>
<evidence type="ECO:0000256" key="4">
    <source>
        <dbReference type="ARBA" id="ARBA00023163"/>
    </source>
</evidence>
<dbReference type="InterPro" id="IPR005119">
    <property type="entry name" value="LysR_subst-bd"/>
</dbReference>
<dbReference type="PANTHER" id="PTHR30346:SF28">
    <property type="entry name" value="HTH-TYPE TRANSCRIPTIONAL REGULATOR CYNR"/>
    <property type="match status" value="1"/>
</dbReference>
<dbReference type="Gene3D" id="1.10.10.10">
    <property type="entry name" value="Winged helix-like DNA-binding domain superfamily/Winged helix DNA-binding domain"/>
    <property type="match status" value="1"/>
</dbReference>